<keyword evidence="3" id="KW-1185">Reference proteome</keyword>
<sequence length="127" mass="15250">MHWRLMKWRAPWQKRHLSVLEQFRAEDAAKEKDAVIQKRRDEAARRVTLERLENRESTWNRCKRSIRCLQYRKWGETNMESFEHESVISAGRSTGGMVDKEDRQEFENVSKPWEGDYTSVLVEYGIC</sequence>
<evidence type="ECO:0000313" key="1">
    <source>
        <dbReference type="EMBL" id="CAG5174757.1"/>
    </source>
</evidence>
<reference evidence="1" key="1">
    <citation type="submission" date="2021-05" db="EMBL/GenBank/DDBJ databases">
        <authorList>
            <person name="Stam R."/>
        </authorList>
    </citation>
    <scope>NUCLEOTIDE SEQUENCE</scope>
    <source>
        <strain evidence="1">CS162</strain>
    </source>
</reference>
<gene>
    <name evidence="2" type="ORF">ALTATR162_LOCUS10895</name>
    <name evidence="1" type="ORF">ALTATR162_LOCUS7856</name>
</gene>
<dbReference type="EMBL" id="CAJRGZ010000022">
    <property type="protein sequence ID" value="CAG5174757.1"/>
    <property type="molecule type" value="Genomic_DNA"/>
</dbReference>
<organism evidence="1 3">
    <name type="scientific">Alternaria atra</name>
    <dbReference type="NCBI Taxonomy" id="119953"/>
    <lineage>
        <taxon>Eukaryota</taxon>
        <taxon>Fungi</taxon>
        <taxon>Dikarya</taxon>
        <taxon>Ascomycota</taxon>
        <taxon>Pezizomycotina</taxon>
        <taxon>Dothideomycetes</taxon>
        <taxon>Pleosporomycetidae</taxon>
        <taxon>Pleosporales</taxon>
        <taxon>Pleosporineae</taxon>
        <taxon>Pleosporaceae</taxon>
        <taxon>Alternaria</taxon>
        <taxon>Alternaria sect. Ulocladioides</taxon>
    </lineage>
</organism>
<name>A0A8J2I693_9PLEO</name>
<dbReference type="AlphaFoldDB" id="A0A8J2I693"/>
<dbReference type="EMBL" id="CAJRGZ010000029">
    <property type="protein sequence ID" value="CAG5184071.1"/>
    <property type="molecule type" value="Genomic_DNA"/>
</dbReference>
<evidence type="ECO:0000313" key="2">
    <source>
        <dbReference type="EMBL" id="CAG5184071.1"/>
    </source>
</evidence>
<comment type="caution">
    <text evidence="1">The sequence shown here is derived from an EMBL/GenBank/DDBJ whole genome shotgun (WGS) entry which is preliminary data.</text>
</comment>
<proteinExistence type="predicted"/>
<dbReference type="Proteomes" id="UP000676310">
    <property type="component" value="Unassembled WGS sequence"/>
</dbReference>
<protein>
    <submittedName>
        <fullName evidence="1">Uncharacterized protein</fullName>
    </submittedName>
</protein>
<accession>A0A8J2I693</accession>
<dbReference type="OrthoDB" id="3693084at2759"/>
<evidence type="ECO:0000313" key="3">
    <source>
        <dbReference type="Proteomes" id="UP000676310"/>
    </source>
</evidence>
<dbReference type="RefSeq" id="XP_043174470.1">
    <property type="nucleotide sequence ID" value="XM_043318535.1"/>
</dbReference>
<dbReference type="GeneID" id="67011106"/>